<dbReference type="RefSeq" id="WP_195168868.1">
    <property type="nucleotide sequence ID" value="NZ_CP062983.1"/>
</dbReference>
<dbReference type="InterPro" id="IPR029062">
    <property type="entry name" value="Class_I_gatase-like"/>
</dbReference>
<organism evidence="1 2">
    <name type="scientific">Phototrophicus methaneseepsis</name>
    <dbReference type="NCBI Taxonomy" id="2710758"/>
    <lineage>
        <taxon>Bacteria</taxon>
        <taxon>Bacillati</taxon>
        <taxon>Chloroflexota</taxon>
        <taxon>Candidatus Thermofontia</taxon>
        <taxon>Phototrophicales</taxon>
        <taxon>Phototrophicaceae</taxon>
        <taxon>Phototrophicus</taxon>
    </lineage>
</organism>
<dbReference type="EMBL" id="CP062983">
    <property type="protein sequence ID" value="QPC80793.1"/>
    <property type="molecule type" value="Genomic_DNA"/>
</dbReference>
<evidence type="ECO:0000313" key="2">
    <source>
        <dbReference type="Proteomes" id="UP000594468"/>
    </source>
</evidence>
<reference evidence="1 2" key="1">
    <citation type="submission" date="2020-02" db="EMBL/GenBank/DDBJ databases">
        <authorList>
            <person name="Zheng R.K."/>
            <person name="Sun C.M."/>
        </authorList>
    </citation>
    <scope>NUCLEOTIDE SEQUENCE [LARGE SCALE GENOMIC DNA]</scope>
    <source>
        <strain evidence="2">rifampicinis</strain>
    </source>
</reference>
<proteinExistence type="predicted"/>
<protein>
    <submittedName>
        <fullName evidence="1">Uncharacterized protein</fullName>
    </submittedName>
</protein>
<dbReference type="KEGG" id="pmet:G4Y79_13855"/>
<gene>
    <name evidence="1" type="ORF">G4Y79_13855</name>
</gene>
<sequence length="216" mass="22656">MASNAALQWKSGRGWLIFSGGNTYGSPIRAEALARLKPSGHVAYISFAPDEGDTLMDDMEDLGAPSGYLVEVEGRTDDEVINDLKDASLVVLESSDDLEPMLEGLSQAVINGLEEAFQNGAVILIEGLGINLFGRWIMTDGGELIDGLNWVENGFLEPNEGGAEASYAIQAVVNDIPQSIAVSISPGSALALGFGGILQVLGQAHVTITVGSAYES</sequence>
<dbReference type="Gene3D" id="3.40.50.880">
    <property type="match status" value="1"/>
</dbReference>
<evidence type="ECO:0000313" key="1">
    <source>
        <dbReference type="EMBL" id="QPC80793.1"/>
    </source>
</evidence>
<keyword evidence="2" id="KW-1185">Reference proteome</keyword>
<name>A0A7S8E5K0_9CHLR</name>
<dbReference type="AlphaFoldDB" id="A0A7S8E5K0"/>
<dbReference type="Proteomes" id="UP000594468">
    <property type="component" value="Chromosome"/>
</dbReference>
<accession>A0A7S8E5K0</accession>